<feature type="domain" description="CCHC-type" evidence="4">
    <location>
        <begin position="300"/>
        <end position="317"/>
    </location>
</feature>
<keyword evidence="1" id="KW-0863">Zinc-finger</keyword>
<evidence type="ECO:0000256" key="3">
    <source>
        <dbReference type="SAM" id="MobiDB-lite"/>
    </source>
</evidence>
<evidence type="ECO:0000256" key="2">
    <source>
        <dbReference type="SAM" id="Coils"/>
    </source>
</evidence>
<feature type="compositionally biased region" description="Basic and acidic residues" evidence="3">
    <location>
        <begin position="313"/>
        <end position="323"/>
    </location>
</feature>
<organism evidence="5 6">
    <name type="scientific">Acropora cervicornis</name>
    <name type="common">Staghorn coral</name>
    <dbReference type="NCBI Taxonomy" id="6130"/>
    <lineage>
        <taxon>Eukaryota</taxon>
        <taxon>Metazoa</taxon>
        <taxon>Cnidaria</taxon>
        <taxon>Anthozoa</taxon>
        <taxon>Hexacorallia</taxon>
        <taxon>Scleractinia</taxon>
        <taxon>Astrocoeniina</taxon>
        <taxon>Acroporidae</taxon>
        <taxon>Acropora</taxon>
    </lineage>
</organism>
<proteinExistence type="predicted"/>
<keyword evidence="2" id="KW-0175">Coiled coil</keyword>
<keyword evidence="6" id="KW-1185">Reference proteome</keyword>
<dbReference type="InterPro" id="IPR001878">
    <property type="entry name" value="Znf_CCHC"/>
</dbReference>
<feature type="coiled-coil region" evidence="2">
    <location>
        <begin position="6"/>
        <end position="54"/>
    </location>
</feature>
<evidence type="ECO:0000259" key="4">
    <source>
        <dbReference type="PROSITE" id="PS50158"/>
    </source>
</evidence>
<evidence type="ECO:0000313" key="5">
    <source>
        <dbReference type="EMBL" id="KAK2568548.1"/>
    </source>
</evidence>
<evidence type="ECO:0000313" key="6">
    <source>
        <dbReference type="Proteomes" id="UP001249851"/>
    </source>
</evidence>
<feature type="region of interest" description="Disordered" evidence="3">
    <location>
        <begin position="313"/>
        <end position="339"/>
    </location>
</feature>
<dbReference type="GO" id="GO:0008270">
    <property type="term" value="F:zinc ion binding"/>
    <property type="evidence" value="ECO:0007669"/>
    <property type="project" value="UniProtKB-KW"/>
</dbReference>
<dbReference type="AlphaFoldDB" id="A0AAD9VBM1"/>
<protein>
    <recommendedName>
        <fullName evidence="4">CCHC-type domain-containing protein</fullName>
    </recommendedName>
</protein>
<dbReference type="GO" id="GO:0003676">
    <property type="term" value="F:nucleic acid binding"/>
    <property type="evidence" value="ECO:0007669"/>
    <property type="project" value="InterPro"/>
</dbReference>
<name>A0AAD9VBM1_ACRCE</name>
<dbReference type="SMART" id="SM00343">
    <property type="entry name" value="ZnF_C2HC"/>
    <property type="match status" value="1"/>
</dbReference>
<reference evidence="5" key="1">
    <citation type="journal article" date="2023" name="G3 (Bethesda)">
        <title>Whole genome assembly and annotation of the endangered Caribbean coral Acropora cervicornis.</title>
        <authorList>
            <person name="Selwyn J.D."/>
            <person name="Vollmer S.V."/>
        </authorList>
    </citation>
    <scope>NUCLEOTIDE SEQUENCE</scope>
    <source>
        <strain evidence="5">K2</strain>
    </source>
</reference>
<evidence type="ECO:0000256" key="1">
    <source>
        <dbReference type="PROSITE-ProRule" id="PRU00047"/>
    </source>
</evidence>
<dbReference type="Gene3D" id="4.10.60.10">
    <property type="entry name" value="Zinc finger, CCHC-type"/>
    <property type="match status" value="1"/>
</dbReference>
<dbReference type="PROSITE" id="PS50158">
    <property type="entry name" value="ZF_CCHC"/>
    <property type="match status" value="1"/>
</dbReference>
<comment type="caution">
    <text evidence="5">The sequence shown here is derived from an EMBL/GenBank/DDBJ whole genome shotgun (WGS) entry which is preliminary data.</text>
</comment>
<reference evidence="5" key="2">
    <citation type="journal article" date="2023" name="Science">
        <title>Genomic signatures of disease resistance in endangered staghorn corals.</title>
        <authorList>
            <person name="Vollmer S.V."/>
            <person name="Selwyn J.D."/>
            <person name="Despard B.A."/>
            <person name="Roesel C.L."/>
        </authorList>
    </citation>
    <scope>NUCLEOTIDE SEQUENCE</scope>
    <source>
        <strain evidence="5">K2</strain>
    </source>
</reference>
<keyword evidence="1" id="KW-0479">Metal-binding</keyword>
<feature type="compositionally biased region" description="Polar residues" evidence="3">
    <location>
        <begin position="328"/>
        <end position="339"/>
    </location>
</feature>
<dbReference type="EMBL" id="JARQWQ010000011">
    <property type="protein sequence ID" value="KAK2568548.1"/>
    <property type="molecule type" value="Genomic_DNA"/>
</dbReference>
<dbReference type="SUPFAM" id="SSF57756">
    <property type="entry name" value="Retrovirus zinc finger-like domains"/>
    <property type="match status" value="1"/>
</dbReference>
<dbReference type="Proteomes" id="UP001249851">
    <property type="component" value="Unassembled WGS sequence"/>
</dbReference>
<dbReference type="InterPro" id="IPR036875">
    <property type="entry name" value="Znf_CCHC_sf"/>
</dbReference>
<dbReference type="InterPro" id="IPR048270">
    <property type="entry name" value="PNMA_C"/>
</dbReference>
<dbReference type="Pfam" id="PF14893">
    <property type="entry name" value="PNMA"/>
    <property type="match status" value="1"/>
</dbReference>
<keyword evidence="1" id="KW-0862">Zinc</keyword>
<gene>
    <name evidence="5" type="ORF">P5673_006467</name>
</gene>
<sequence>MSEEDFAALKEQVEGLKLALTKKEVEAQQTAANIELMELELKKLLKQSKDENAEGKGPGEEKEHVVYVTPSRKLERFKGKPAKGTDPSVEQWIEDARATCESKGLKKEQTALFLLEHLAGEARQEILGRGDEIKSNPEQIFAVLLRVSGDGDILPQLQQQFFSYRQKEGEDLVSCSLHLVRLFDRIVQMDSSFKPGRDAQLKSRLAEAVREENLRTELRRLNSEHPELTYFDVRDRVMKLMSKPPVKQSTLVQETAAAGQDIHSILRQQSQQISAQQKQIESLVSALSSRDVSSRGGGQRRCWVCGSARHLKRDCPKRAEDTRPAAPSVQTGIQGENLN</sequence>
<accession>A0AAD9VBM1</accession>